<name>A0ACC2MN88_PERAE</name>
<dbReference type="EMBL" id="CM056810">
    <property type="protein sequence ID" value="KAJ8646828.1"/>
    <property type="molecule type" value="Genomic_DNA"/>
</dbReference>
<accession>A0ACC2MN88</accession>
<evidence type="ECO:0000313" key="1">
    <source>
        <dbReference type="EMBL" id="KAJ8646828.1"/>
    </source>
</evidence>
<reference evidence="1 2" key="1">
    <citation type="journal article" date="2022" name="Hortic Res">
        <title>A haplotype resolved chromosomal level avocado genome allows analysis of novel avocado genes.</title>
        <authorList>
            <person name="Nath O."/>
            <person name="Fletcher S.J."/>
            <person name="Hayward A."/>
            <person name="Shaw L.M."/>
            <person name="Masouleh A.K."/>
            <person name="Furtado A."/>
            <person name="Henry R.J."/>
            <person name="Mitter N."/>
        </authorList>
    </citation>
    <scope>NUCLEOTIDE SEQUENCE [LARGE SCALE GENOMIC DNA]</scope>
    <source>
        <strain evidence="2">cv. Hass</strain>
    </source>
</reference>
<evidence type="ECO:0000313" key="2">
    <source>
        <dbReference type="Proteomes" id="UP001234297"/>
    </source>
</evidence>
<comment type="caution">
    <text evidence="1">The sequence shown here is derived from an EMBL/GenBank/DDBJ whole genome shotgun (WGS) entry which is preliminary data.</text>
</comment>
<proteinExistence type="predicted"/>
<organism evidence="1 2">
    <name type="scientific">Persea americana</name>
    <name type="common">Avocado</name>
    <dbReference type="NCBI Taxonomy" id="3435"/>
    <lineage>
        <taxon>Eukaryota</taxon>
        <taxon>Viridiplantae</taxon>
        <taxon>Streptophyta</taxon>
        <taxon>Embryophyta</taxon>
        <taxon>Tracheophyta</taxon>
        <taxon>Spermatophyta</taxon>
        <taxon>Magnoliopsida</taxon>
        <taxon>Magnoliidae</taxon>
        <taxon>Laurales</taxon>
        <taxon>Lauraceae</taxon>
        <taxon>Persea</taxon>
    </lineage>
</organism>
<sequence>MLPAMSSPEDEENDANLPREIIMEILSRLSIHFLMEFNCVSKMWHDIIIHDPVFAALHHNRAIENHKNYTSLIFCPANKWSVIWPHASNSFPSNLPLLERASNGEWYSTATAINTFFDRYDGYVRMFKIVGSCNGLLCLYLCNQFACDRVYVCNPVTGEYITLPGATTTRTTYLDGFLGIGFGYDLARKEYKVVRLVCQSRPPYTWEAEIYTLGTDSWRSIMDFPGQLCASFPFSDVLVNGALHWKAEESLFCSEYFTPIVSLDMCDEQFRMVPGPSLSSPCISFDTQLMSWKGYLSIAEHTSEYYCTSGSYLWIMKEYSVKESWTKIYNIRWPTWLTTYHGQYWPFDDESVGDLQVPQSHRFQVIAHMGTFISLKNLFGGTKMVIKKWNQMHQVFCNSSWV</sequence>
<keyword evidence="2" id="KW-1185">Reference proteome</keyword>
<gene>
    <name evidence="1" type="ORF">MRB53_008576</name>
</gene>
<dbReference type="Proteomes" id="UP001234297">
    <property type="component" value="Chromosome 2"/>
</dbReference>
<protein>
    <submittedName>
        <fullName evidence="1">Uncharacterized protein</fullName>
    </submittedName>
</protein>